<feature type="region of interest" description="Disordered" evidence="1">
    <location>
        <begin position="1"/>
        <end position="27"/>
    </location>
</feature>
<dbReference type="Pfam" id="PF06314">
    <property type="entry name" value="ADC"/>
    <property type="match status" value="1"/>
</dbReference>
<dbReference type="SUPFAM" id="SSF160104">
    <property type="entry name" value="Acetoacetate decarboxylase-like"/>
    <property type="match status" value="1"/>
</dbReference>
<dbReference type="InterPro" id="IPR010451">
    <property type="entry name" value="Acetoacetate_decarboxylase"/>
</dbReference>
<dbReference type="RefSeq" id="WP_352149156.1">
    <property type="nucleotide sequence ID" value="NZ_JBEOZY010000030.1"/>
</dbReference>
<gene>
    <name evidence="2" type="ORF">ABT188_24770</name>
</gene>
<keyword evidence="3" id="KW-1185">Reference proteome</keyword>
<comment type="caution">
    <text evidence="2">The sequence shown here is derived from an EMBL/GenBank/DDBJ whole genome shotgun (WGS) entry which is preliminary data.</text>
</comment>
<protein>
    <submittedName>
        <fullName evidence="2">Acetoacetate decarboxylase family protein</fullName>
    </submittedName>
</protein>
<name>A0ABV1T172_9ACTN</name>
<accession>A0ABV1T172</accession>
<dbReference type="InterPro" id="IPR023375">
    <property type="entry name" value="ADC_dom_sf"/>
</dbReference>
<dbReference type="Gene3D" id="2.40.400.10">
    <property type="entry name" value="Acetoacetate decarboxylase-like"/>
    <property type="match status" value="1"/>
</dbReference>
<reference evidence="2 3" key="1">
    <citation type="submission" date="2024-06" db="EMBL/GenBank/DDBJ databases">
        <title>The Natural Products Discovery Center: Release of the First 8490 Sequenced Strains for Exploring Actinobacteria Biosynthetic Diversity.</title>
        <authorList>
            <person name="Kalkreuter E."/>
            <person name="Kautsar S.A."/>
            <person name="Yang D."/>
            <person name="Bader C.D."/>
            <person name="Teijaro C.N."/>
            <person name="Fluegel L."/>
            <person name="Davis C.M."/>
            <person name="Simpson J.R."/>
            <person name="Lauterbach L."/>
            <person name="Steele A.D."/>
            <person name="Gui C."/>
            <person name="Meng S."/>
            <person name="Li G."/>
            <person name="Viehrig K."/>
            <person name="Ye F."/>
            <person name="Su P."/>
            <person name="Kiefer A.F."/>
            <person name="Nichols A."/>
            <person name="Cepeda A.J."/>
            <person name="Yan W."/>
            <person name="Fan B."/>
            <person name="Jiang Y."/>
            <person name="Adhikari A."/>
            <person name="Zheng C.-J."/>
            <person name="Schuster L."/>
            <person name="Cowan T.M."/>
            <person name="Smanski M.J."/>
            <person name="Chevrette M.G."/>
            <person name="De Carvalho L.P.S."/>
            <person name="Shen B."/>
        </authorList>
    </citation>
    <scope>NUCLEOTIDE SEQUENCE [LARGE SCALE GENOMIC DNA]</scope>
    <source>
        <strain evidence="2 3">NPDC001615</strain>
    </source>
</reference>
<proteinExistence type="predicted"/>
<sequence>MMTEDASSLRGGGPRADGLAASPGSEPGLALSDRATAKVLGAPPWHYAGTVVGVEFWTTPEAAARALPPALAPEDTRGAGHGYALFADWQVSGGHREYLDPVRSQYSEFLVLLDARWQDTSVAWCPYLYVDNDAALARGCFQGFPRKLGGMHQRLGRVYQTRAFPVAGQAAPSVAAGGTFAASARVAGRRLAEAAVTLERPVGELPGLEHPVVNLTHFPGRGGDRRLAEAVGQAPGGAVVEDLRVAECWTGGGTLSFLPVAGEELADLVVVRTGEGFRGSLSYTVTDLAAPTGPDADAG</sequence>
<evidence type="ECO:0000313" key="2">
    <source>
        <dbReference type="EMBL" id="MER6167722.1"/>
    </source>
</evidence>
<dbReference type="EMBL" id="JBEOZY010000030">
    <property type="protein sequence ID" value="MER6167722.1"/>
    <property type="molecule type" value="Genomic_DNA"/>
</dbReference>
<organism evidence="2 3">
    <name type="scientific">Streptomyces violaceorubidus</name>
    <dbReference type="NCBI Taxonomy" id="284042"/>
    <lineage>
        <taxon>Bacteria</taxon>
        <taxon>Bacillati</taxon>
        <taxon>Actinomycetota</taxon>
        <taxon>Actinomycetes</taxon>
        <taxon>Kitasatosporales</taxon>
        <taxon>Streptomycetaceae</taxon>
        <taxon>Streptomyces</taxon>
    </lineage>
</organism>
<evidence type="ECO:0000256" key="1">
    <source>
        <dbReference type="SAM" id="MobiDB-lite"/>
    </source>
</evidence>
<evidence type="ECO:0000313" key="3">
    <source>
        <dbReference type="Proteomes" id="UP001496720"/>
    </source>
</evidence>
<dbReference type="Proteomes" id="UP001496720">
    <property type="component" value="Unassembled WGS sequence"/>
</dbReference>